<evidence type="ECO:0000313" key="3">
    <source>
        <dbReference type="Proteomes" id="UP000016487"/>
    </source>
</evidence>
<keyword evidence="1" id="KW-0812">Transmembrane</keyword>
<dbReference type="Proteomes" id="UP000016487">
    <property type="component" value="Unassembled WGS sequence"/>
</dbReference>
<reference evidence="2" key="2">
    <citation type="submission" date="2015-03" db="EMBL/GenBank/DDBJ databases">
        <title>Genome sequence of Pseudoalteromonas citrea.</title>
        <authorList>
            <person name="Xie B.-B."/>
            <person name="Rong J.-C."/>
            <person name="Qin Q.-L."/>
            <person name="Zhang Y.-Z."/>
        </authorList>
    </citation>
    <scope>NUCLEOTIDE SEQUENCE</scope>
    <source>
        <strain evidence="2">DSM 8771</strain>
    </source>
</reference>
<name>A0AAD4AF84_9GAMM</name>
<comment type="caution">
    <text evidence="2">The sequence shown here is derived from an EMBL/GenBank/DDBJ whole genome shotgun (WGS) entry which is preliminary data.</text>
</comment>
<dbReference type="AlphaFoldDB" id="A0AAD4AF84"/>
<organism evidence="2 3">
    <name type="scientific">Pseudoalteromonas citrea</name>
    <dbReference type="NCBI Taxonomy" id="43655"/>
    <lineage>
        <taxon>Bacteria</taxon>
        <taxon>Pseudomonadati</taxon>
        <taxon>Pseudomonadota</taxon>
        <taxon>Gammaproteobacteria</taxon>
        <taxon>Alteromonadales</taxon>
        <taxon>Pseudoalteromonadaceae</taxon>
        <taxon>Pseudoalteromonas</taxon>
    </lineage>
</organism>
<evidence type="ECO:0000256" key="1">
    <source>
        <dbReference type="SAM" id="Phobius"/>
    </source>
</evidence>
<keyword evidence="1" id="KW-1133">Transmembrane helix</keyword>
<feature type="transmembrane region" description="Helical" evidence="1">
    <location>
        <begin position="21"/>
        <end position="42"/>
    </location>
</feature>
<reference evidence="2" key="1">
    <citation type="journal article" date="2012" name="J. Bacteriol.">
        <title>Genome sequences of type strains of seven species of the marine bacterium Pseudoalteromonas.</title>
        <authorList>
            <person name="Xie B.B."/>
            <person name="Shu Y.L."/>
            <person name="Qin Q.L."/>
            <person name="Rong J.C."/>
            <person name="Zhang X.Y."/>
            <person name="Chen X.L."/>
            <person name="Shi M."/>
            <person name="He H.L."/>
            <person name="Zhou B.C."/>
            <person name="Zhang Y.Z."/>
        </authorList>
    </citation>
    <scope>NUCLEOTIDE SEQUENCE</scope>
    <source>
        <strain evidence="2">DSM 8771</strain>
    </source>
</reference>
<accession>A0AAD4AF84</accession>
<gene>
    <name evidence="2" type="ORF">PCIT_b0969</name>
</gene>
<proteinExistence type="predicted"/>
<sequence>MNNRHSYFLTVKFKNTQRKLIVAREPAFIFDWVRFITFTLILKKL</sequence>
<dbReference type="EMBL" id="AHBZ03000027">
    <property type="protein sequence ID" value="KAF7764877.1"/>
    <property type="molecule type" value="Genomic_DNA"/>
</dbReference>
<evidence type="ECO:0000313" key="2">
    <source>
        <dbReference type="EMBL" id="KAF7764877.1"/>
    </source>
</evidence>
<protein>
    <submittedName>
        <fullName evidence="2">Uncharacterized protein</fullName>
    </submittedName>
</protein>
<keyword evidence="1" id="KW-0472">Membrane</keyword>